<dbReference type="SUPFAM" id="SSF46785">
    <property type="entry name" value="Winged helix' DNA-binding domain"/>
    <property type="match status" value="1"/>
</dbReference>
<feature type="domain" description="HTH lysR-type" evidence="5">
    <location>
        <begin position="1"/>
        <end position="58"/>
    </location>
</feature>
<keyword evidence="2" id="KW-0805">Transcription regulation</keyword>
<dbReference type="GO" id="GO:0043565">
    <property type="term" value="F:sequence-specific DNA binding"/>
    <property type="evidence" value="ECO:0007669"/>
    <property type="project" value="TreeGrafter"/>
</dbReference>
<dbReference type="PRINTS" id="PR00039">
    <property type="entry name" value="HTHLYSR"/>
</dbReference>
<dbReference type="GO" id="GO:0010628">
    <property type="term" value="P:positive regulation of gene expression"/>
    <property type="evidence" value="ECO:0007669"/>
    <property type="project" value="TreeGrafter"/>
</dbReference>
<evidence type="ECO:0000313" key="7">
    <source>
        <dbReference type="Proteomes" id="UP000539175"/>
    </source>
</evidence>
<evidence type="ECO:0000313" key="6">
    <source>
        <dbReference type="EMBL" id="MBB6251123.1"/>
    </source>
</evidence>
<accession>A0A7X0AVZ6</accession>
<keyword evidence="4" id="KW-0804">Transcription</keyword>
<dbReference type="InterPro" id="IPR005119">
    <property type="entry name" value="LysR_subst-bd"/>
</dbReference>
<keyword evidence="3 6" id="KW-0238">DNA-binding</keyword>
<dbReference type="EMBL" id="JACIIZ010000004">
    <property type="protein sequence ID" value="MBB6251123.1"/>
    <property type="molecule type" value="Genomic_DNA"/>
</dbReference>
<comment type="caution">
    <text evidence="6">The sequence shown here is derived from an EMBL/GenBank/DDBJ whole genome shotgun (WGS) entry which is preliminary data.</text>
</comment>
<gene>
    <name evidence="6" type="ORF">FHS74_001668</name>
</gene>
<dbReference type="InterPro" id="IPR036388">
    <property type="entry name" value="WH-like_DNA-bd_sf"/>
</dbReference>
<dbReference type="Proteomes" id="UP000539175">
    <property type="component" value="Unassembled WGS sequence"/>
</dbReference>
<dbReference type="PROSITE" id="PS50931">
    <property type="entry name" value="HTH_LYSR"/>
    <property type="match status" value="1"/>
</dbReference>
<name>A0A7X0AVZ6_9PROT</name>
<dbReference type="InterPro" id="IPR000847">
    <property type="entry name" value="LysR_HTH_N"/>
</dbReference>
<evidence type="ECO:0000259" key="5">
    <source>
        <dbReference type="PROSITE" id="PS50931"/>
    </source>
</evidence>
<organism evidence="6 7">
    <name type="scientific">Nitrospirillum iridis</name>
    <dbReference type="NCBI Taxonomy" id="765888"/>
    <lineage>
        <taxon>Bacteria</taxon>
        <taxon>Pseudomonadati</taxon>
        <taxon>Pseudomonadota</taxon>
        <taxon>Alphaproteobacteria</taxon>
        <taxon>Rhodospirillales</taxon>
        <taxon>Azospirillaceae</taxon>
        <taxon>Nitrospirillum</taxon>
    </lineage>
</organism>
<dbReference type="PANTHER" id="PTHR30427">
    <property type="entry name" value="TRANSCRIPTIONAL ACTIVATOR PROTEIN LYSR"/>
    <property type="match status" value="1"/>
</dbReference>
<reference evidence="6 7" key="1">
    <citation type="submission" date="2020-08" db="EMBL/GenBank/DDBJ databases">
        <title>Genomic Encyclopedia of Type Strains, Phase IV (KMG-IV): sequencing the most valuable type-strain genomes for metagenomic binning, comparative biology and taxonomic classification.</title>
        <authorList>
            <person name="Goeker M."/>
        </authorList>
    </citation>
    <scope>NUCLEOTIDE SEQUENCE [LARGE SCALE GENOMIC DNA]</scope>
    <source>
        <strain evidence="6 7">DSM 22198</strain>
    </source>
</reference>
<dbReference type="RefSeq" id="WP_184799357.1">
    <property type="nucleotide sequence ID" value="NZ_JACIIZ010000004.1"/>
</dbReference>
<dbReference type="GO" id="GO:0003700">
    <property type="term" value="F:DNA-binding transcription factor activity"/>
    <property type="evidence" value="ECO:0007669"/>
    <property type="project" value="InterPro"/>
</dbReference>
<dbReference type="Gene3D" id="3.40.190.290">
    <property type="match status" value="1"/>
</dbReference>
<proteinExistence type="inferred from homology"/>
<dbReference type="SUPFAM" id="SSF53850">
    <property type="entry name" value="Periplasmic binding protein-like II"/>
    <property type="match status" value="1"/>
</dbReference>
<evidence type="ECO:0000256" key="2">
    <source>
        <dbReference type="ARBA" id="ARBA00023015"/>
    </source>
</evidence>
<dbReference type="PANTHER" id="PTHR30427:SF1">
    <property type="entry name" value="TRANSCRIPTIONAL ACTIVATOR PROTEIN LYSR"/>
    <property type="match status" value="1"/>
</dbReference>
<evidence type="ECO:0000256" key="1">
    <source>
        <dbReference type="ARBA" id="ARBA00009437"/>
    </source>
</evidence>
<dbReference type="Pfam" id="PF03466">
    <property type="entry name" value="LysR_substrate"/>
    <property type="match status" value="1"/>
</dbReference>
<evidence type="ECO:0000256" key="3">
    <source>
        <dbReference type="ARBA" id="ARBA00023125"/>
    </source>
</evidence>
<sequence>MQIRQIEAFRAVMVSGGITAAASMLNISQPSVSRLISDLERSVGFALFERRGRRLVPTEQANSFYEAVRQSFTGVELLKQAARRIRAHPVGTIRVAALAALAGGILPATMARFHAQYPDVKVTVESQGQRGVEDRVFLGQADLGLGVEAPSRQGLRTSTLVQAEYVCVLPPGHRLGAKAVIEAGDLAGERFIGPMHEADALWDDIDRMLMTEGVVVDRLIETQHSFPAYCYVAAGLGITIAEPFSAPLFAQVGVQIRRFHPRVASNFTLLEPTAIGPTPALVARFRHLVKEVAAQHMATVEGMLLGV</sequence>
<dbReference type="Gene3D" id="1.10.10.10">
    <property type="entry name" value="Winged helix-like DNA-binding domain superfamily/Winged helix DNA-binding domain"/>
    <property type="match status" value="1"/>
</dbReference>
<protein>
    <submittedName>
        <fullName evidence="6">DNA-binding transcriptional LysR family regulator</fullName>
    </submittedName>
</protein>
<comment type="similarity">
    <text evidence="1">Belongs to the LysR transcriptional regulatory family.</text>
</comment>
<dbReference type="InterPro" id="IPR036390">
    <property type="entry name" value="WH_DNA-bd_sf"/>
</dbReference>
<dbReference type="AlphaFoldDB" id="A0A7X0AVZ6"/>
<dbReference type="Pfam" id="PF00126">
    <property type="entry name" value="HTH_1"/>
    <property type="match status" value="1"/>
</dbReference>
<evidence type="ECO:0000256" key="4">
    <source>
        <dbReference type="ARBA" id="ARBA00023163"/>
    </source>
</evidence>
<keyword evidence="7" id="KW-1185">Reference proteome</keyword>